<keyword evidence="1" id="KW-0472">Membrane</keyword>
<keyword evidence="1" id="KW-0812">Transmembrane</keyword>
<accession>A0A3B1CQJ9</accession>
<gene>
    <name evidence="2" type="ORF">MNBD_IGNAVI01-896</name>
</gene>
<proteinExistence type="predicted"/>
<sequence length="73" mass="8764">MFFRFIFYSILLYIVMKAAAVVWNYIKEIYNKENPTVSNNQKKNYTINKKDIIDADFEDITDKEDKKNKSSKE</sequence>
<feature type="transmembrane region" description="Helical" evidence="1">
    <location>
        <begin position="6"/>
        <end position="26"/>
    </location>
</feature>
<dbReference type="AlphaFoldDB" id="A0A3B1CQJ9"/>
<organism evidence="2">
    <name type="scientific">hydrothermal vent metagenome</name>
    <dbReference type="NCBI Taxonomy" id="652676"/>
    <lineage>
        <taxon>unclassified sequences</taxon>
        <taxon>metagenomes</taxon>
        <taxon>ecological metagenomes</taxon>
    </lineage>
</organism>
<reference evidence="2" key="1">
    <citation type="submission" date="2018-06" db="EMBL/GenBank/DDBJ databases">
        <authorList>
            <person name="Zhirakovskaya E."/>
        </authorList>
    </citation>
    <scope>NUCLEOTIDE SEQUENCE</scope>
</reference>
<dbReference type="EMBL" id="UOGD01000192">
    <property type="protein sequence ID" value="VAX21255.1"/>
    <property type="molecule type" value="Genomic_DNA"/>
</dbReference>
<evidence type="ECO:0000256" key="1">
    <source>
        <dbReference type="SAM" id="Phobius"/>
    </source>
</evidence>
<keyword evidence="1" id="KW-1133">Transmembrane helix</keyword>
<protein>
    <submittedName>
        <fullName evidence="2">Uncharacterized protein</fullName>
    </submittedName>
</protein>
<evidence type="ECO:0000313" key="2">
    <source>
        <dbReference type="EMBL" id="VAX21255.1"/>
    </source>
</evidence>
<name>A0A3B1CQJ9_9ZZZZ</name>